<reference evidence="1 2" key="1">
    <citation type="submission" date="2023-03" db="EMBL/GenBank/DDBJ databases">
        <title>High recombination rates correlate with genetic variation in Cardiocondyla obscurior ants.</title>
        <authorList>
            <person name="Errbii M."/>
        </authorList>
    </citation>
    <scope>NUCLEOTIDE SEQUENCE [LARGE SCALE GENOMIC DNA]</scope>
    <source>
        <strain evidence="1">Alpha-2009</strain>
        <tissue evidence="1">Whole body</tissue>
    </source>
</reference>
<accession>A0AAW2FA65</accession>
<comment type="caution">
    <text evidence="1">The sequence shown here is derived from an EMBL/GenBank/DDBJ whole genome shotgun (WGS) entry which is preliminary data.</text>
</comment>
<evidence type="ECO:0000313" key="2">
    <source>
        <dbReference type="Proteomes" id="UP001430953"/>
    </source>
</evidence>
<organism evidence="1 2">
    <name type="scientific">Cardiocondyla obscurior</name>
    <dbReference type="NCBI Taxonomy" id="286306"/>
    <lineage>
        <taxon>Eukaryota</taxon>
        <taxon>Metazoa</taxon>
        <taxon>Ecdysozoa</taxon>
        <taxon>Arthropoda</taxon>
        <taxon>Hexapoda</taxon>
        <taxon>Insecta</taxon>
        <taxon>Pterygota</taxon>
        <taxon>Neoptera</taxon>
        <taxon>Endopterygota</taxon>
        <taxon>Hymenoptera</taxon>
        <taxon>Apocrita</taxon>
        <taxon>Aculeata</taxon>
        <taxon>Formicoidea</taxon>
        <taxon>Formicidae</taxon>
        <taxon>Myrmicinae</taxon>
        <taxon>Cardiocondyla</taxon>
    </lineage>
</organism>
<dbReference type="AlphaFoldDB" id="A0AAW2FA65"/>
<keyword evidence="2" id="KW-1185">Reference proteome</keyword>
<protein>
    <submittedName>
        <fullName evidence="1">Uncharacterized protein</fullName>
    </submittedName>
</protein>
<name>A0AAW2FA65_9HYME</name>
<dbReference type="EMBL" id="JADYXP020000013">
    <property type="protein sequence ID" value="KAL0111940.1"/>
    <property type="molecule type" value="Genomic_DNA"/>
</dbReference>
<proteinExistence type="predicted"/>
<evidence type="ECO:0000313" key="1">
    <source>
        <dbReference type="EMBL" id="KAL0111940.1"/>
    </source>
</evidence>
<dbReference type="Proteomes" id="UP001430953">
    <property type="component" value="Unassembled WGS sequence"/>
</dbReference>
<sequence length="160" mass="18469">MTCERAKLSSFRRATYISSGDKSAKIPEIYARPGSTAAIIPARKRRRRNKREERKREFAREGYVIISCAEKFRFRARRLGIIDATDSSLSIPVSVSVYHSPRSFRLKLAGKSYLENFFEIDFRKQTLFLNGCINFGDGYNLPSYNFASSSLNRYLMLPRC</sequence>
<gene>
    <name evidence="1" type="ORF">PUN28_013272</name>
</gene>